<comment type="caution">
    <text evidence="1">The sequence shown here is derived from an EMBL/GenBank/DDBJ whole genome shotgun (WGS) entry which is preliminary data.</text>
</comment>
<evidence type="ECO:0000313" key="2">
    <source>
        <dbReference type="Proteomes" id="UP000562929"/>
    </source>
</evidence>
<name>A0A8H4Q2D1_9HYPO</name>
<protein>
    <submittedName>
        <fullName evidence="1">Serine/threonine protein kinase</fullName>
    </submittedName>
</protein>
<dbReference type="OrthoDB" id="2156052at2759"/>
<keyword evidence="1" id="KW-0723">Serine/threonine-protein kinase</keyword>
<organism evidence="1 2">
    <name type="scientific">Ophiocordyceps camponoti-floridani</name>
    <dbReference type="NCBI Taxonomy" id="2030778"/>
    <lineage>
        <taxon>Eukaryota</taxon>
        <taxon>Fungi</taxon>
        <taxon>Dikarya</taxon>
        <taxon>Ascomycota</taxon>
        <taxon>Pezizomycotina</taxon>
        <taxon>Sordariomycetes</taxon>
        <taxon>Hypocreomycetidae</taxon>
        <taxon>Hypocreales</taxon>
        <taxon>Ophiocordycipitaceae</taxon>
        <taxon>Ophiocordyceps</taxon>
    </lineage>
</organism>
<dbReference type="GO" id="GO:0004674">
    <property type="term" value="F:protein serine/threonine kinase activity"/>
    <property type="evidence" value="ECO:0007669"/>
    <property type="project" value="UniProtKB-KW"/>
</dbReference>
<sequence length="274" mass="32154">MDYLLDLAEYQLQIPASIHDPLVLYDPRWRADLEPYTQYQGYLIGERAALASEWQRVLNNGNRHVGERDRIGNEIRRLTRRKNMSLSYMQLIRSEQPDLRLMLVLAAYYFAFKREIANLCWDRNRVDEYVYMTSVERVRIEDGLRRNAESWFHNQYLMYYLALAAKHRLDAVRPRNPDLYPLPLGSYLELLQSLLVAKTEPCPPDSVAGETINPTGCFTPKRIIPWHDFAQKQDEIWARIMTSDVGWTAEYPPKGHLLYLFSRITIPVSNDSVL</sequence>
<gene>
    <name evidence="1" type="ORF">GQ602_005961</name>
</gene>
<accession>A0A8H4Q2D1</accession>
<dbReference type="EMBL" id="JAACLJ010000007">
    <property type="protein sequence ID" value="KAF4582817.1"/>
    <property type="molecule type" value="Genomic_DNA"/>
</dbReference>
<proteinExistence type="predicted"/>
<keyword evidence="2" id="KW-1185">Reference proteome</keyword>
<keyword evidence="1" id="KW-0808">Transferase</keyword>
<reference evidence="1 2" key="1">
    <citation type="journal article" date="2020" name="G3 (Bethesda)">
        <title>Genetic Underpinnings of Host Manipulation by Ophiocordyceps as Revealed by Comparative Transcriptomics.</title>
        <authorList>
            <person name="Will I."/>
            <person name="Das B."/>
            <person name="Trinh T."/>
            <person name="Brachmann A."/>
            <person name="Ohm R.A."/>
            <person name="de Bekker C."/>
        </authorList>
    </citation>
    <scope>NUCLEOTIDE SEQUENCE [LARGE SCALE GENOMIC DNA]</scope>
    <source>
        <strain evidence="1 2">EC05</strain>
    </source>
</reference>
<keyword evidence="1" id="KW-0418">Kinase</keyword>
<dbReference type="Proteomes" id="UP000562929">
    <property type="component" value="Unassembled WGS sequence"/>
</dbReference>
<evidence type="ECO:0000313" key="1">
    <source>
        <dbReference type="EMBL" id="KAF4582817.1"/>
    </source>
</evidence>
<dbReference type="AlphaFoldDB" id="A0A8H4Q2D1"/>